<dbReference type="AlphaFoldDB" id="A0A2A6DZ23"/>
<evidence type="ECO:0000313" key="2">
    <source>
        <dbReference type="Proteomes" id="UP000243688"/>
    </source>
</evidence>
<dbReference type="Gene3D" id="3.20.70.20">
    <property type="match status" value="1"/>
</dbReference>
<protein>
    <submittedName>
        <fullName evidence="1">Uncharacterized protein</fullName>
    </submittedName>
</protein>
<dbReference type="Proteomes" id="UP000243688">
    <property type="component" value="Unassembled WGS sequence"/>
</dbReference>
<gene>
    <name evidence="1" type="ORF">BLM47_09545</name>
</gene>
<accession>A0A2A6DZ23</accession>
<organism evidence="1 2">
    <name type="scientific">Candidatus Reconcilbacillus cellulovorans</name>
    <dbReference type="NCBI Taxonomy" id="1906605"/>
    <lineage>
        <taxon>Bacteria</taxon>
        <taxon>Bacillati</taxon>
        <taxon>Bacillota</taxon>
        <taxon>Bacilli</taxon>
        <taxon>Bacillales</taxon>
        <taxon>Paenibacillaceae</taxon>
        <taxon>Candidatus Reconcilbacillus</taxon>
    </lineage>
</organism>
<proteinExistence type="predicted"/>
<name>A0A2A6DZ23_9BACL</name>
<dbReference type="SUPFAM" id="SSF51998">
    <property type="entry name" value="PFL-like glycyl radical enzymes"/>
    <property type="match status" value="1"/>
</dbReference>
<reference evidence="1 2" key="1">
    <citation type="submission" date="2016-12" db="EMBL/GenBank/DDBJ databases">
        <title>Candidatus Reconcilibacillus cellulovorans genome.</title>
        <authorList>
            <person name="Kolinko S."/>
            <person name="Wu Y.-W."/>
            <person name="Tachea F."/>
            <person name="Denzel E."/>
            <person name="Hiras J."/>
            <person name="Baecker N."/>
            <person name="Chan L.J."/>
            <person name="Eichorst S.A."/>
            <person name="Frey D."/>
            <person name="Adams P.D."/>
            <person name="Pray T."/>
            <person name="Tanjore D."/>
            <person name="Petzold C.J."/>
            <person name="Gladden J.M."/>
            <person name="Simmons B.A."/>
            <person name="Singer S.W."/>
        </authorList>
    </citation>
    <scope>NUCLEOTIDE SEQUENCE [LARGE SCALE GENOMIC DNA]</scope>
    <source>
        <strain evidence="1">JTherm</strain>
    </source>
</reference>
<evidence type="ECO:0000313" key="1">
    <source>
        <dbReference type="EMBL" id="PDO10041.1"/>
    </source>
</evidence>
<sequence length="87" mass="10066">MSINSPTLAACLACGRRFPAEDGVRVANCPACESDDIATFSRVIGYVKMIARKRLRADQDGFYRGEHNFWSRARRWDWQSRKRLKEV</sequence>
<dbReference type="EMBL" id="MOXJ01000021">
    <property type="protein sequence ID" value="PDO10041.1"/>
    <property type="molecule type" value="Genomic_DNA"/>
</dbReference>
<comment type="caution">
    <text evidence="1">The sequence shown here is derived from an EMBL/GenBank/DDBJ whole genome shotgun (WGS) entry which is preliminary data.</text>
</comment>